<accession>A0A6V8LDM6</accession>
<reference evidence="1 2" key="2">
    <citation type="submission" date="2020-03" db="EMBL/GenBank/DDBJ databases">
        <authorList>
            <person name="Ichikawa N."/>
            <person name="Kimura A."/>
            <person name="Kitahashi Y."/>
            <person name="Uohara A."/>
        </authorList>
    </citation>
    <scope>NUCLEOTIDE SEQUENCE [LARGE SCALE GENOMIC DNA]</scope>
    <source>
        <strain evidence="1 2">NBRC 108638</strain>
    </source>
</reference>
<keyword evidence="2" id="KW-1185">Reference proteome</keyword>
<dbReference type="Proteomes" id="UP000482960">
    <property type="component" value="Unassembled WGS sequence"/>
</dbReference>
<protein>
    <submittedName>
        <fullName evidence="1">Uncharacterized protein</fullName>
    </submittedName>
</protein>
<evidence type="ECO:0000313" key="1">
    <source>
        <dbReference type="EMBL" id="GFJ92891.1"/>
    </source>
</evidence>
<sequence length="113" mass="12001">MLMADGSDTHMTAGPTAPAQAPGGLVAGIRAFAAGHGGAKAVIEYVGKRGARIVLVGEDGEWADQFADATDVARQACAKAGVEVENEWERELMDQMRPSNDLWRSMGKRSLSR</sequence>
<evidence type="ECO:0000313" key="2">
    <source>
        <dbReference type="Proteomes" id="UP000482960"/>
    </source>
</evidence>
<gene>
    <name evidence="1" type="ORF">Prum_065330</name>
</gene>
<reference evidence="1 2" key="1">
    <citation type="submission" date="2020-03" db="EMBL/GenBank/DDBJ databases">
        <title>Whole genome shotgun sequence of Phytohabitans rumicis NBRC 108638.</title>
        <authorList>
            <person name="Komaki H."/>
            <person name="Tamura T."/>
        </authorList>
    </citation>
    <scope>NUCLEOTIDE SEQUENCE [LARGE SCALE GENOMIC DNA]</scope>
    <source>
        <strain evidence="1 2">NBRC 108638</strain>
    </source>
</reference>
<organism evidence="1 2">
    <name type="scientific">Phytohabitans rumicis</name>
    <dbReference type="NCBI Taxonomy" id="1076125"/>
    <lineage>
        <taxon>Bacteria</taxon>
        <taxon>Bacillati</taxon>
        <taxon>Actinomycetota</taxon>
        <taxon>Actinomycetes</taxon>
        <taxon>Micromonosporales</taxon>
        <taxon>Micromonosporaceae</taxon>
    </lineage>
</organism>
<name>A0A6V8LDM6_9ACTN</name>
<dbReference type="AlphaFoldDB" id="A0A6V8LDM6"/>
<comment type="caution">
    <text evidence="1">The sequence shown here is derived from an EMBL/GenBank/DDBJ whole genome shotgun (WGS) entry which is preliminary data.</text>
</comment>
<proteinExistence type="predicted"/>
<dbReference type="EMBL" id="BLPG01000001">
    <property type="protein sequence ID" value="GFJ92891.1"/>
    <property type="molecule type" value="Genomic_DNA"/>
</dbReference>